<feature type="compositionally biased region" description="Basic and acidic residues" evidence="1">
    <location>
        <begin position="153"/>
        <end position="204"/>
    </location>
</feature>
<feature type="compositionally biased region" description="Basic and acidic residues" evidence="1">
    <location>
        <begin position="388"/>
        <end position="397"/>
    </location>
</feature>
<organism evidence="2 3">
    <name type="scientific">Sistotremastrum suecicum HHB10207 ss-3</name>
    <dbReference type="NCBI Taxonomy" id="1314776"/>
    <lineage>
        <taxon>Eukaryota</taxon>
        <taxon>Fungi</taxon>
        <taxon>Dikarya</taxon>
        <taxon>Basidiomycota</taxon>
        <taxon>Agaricomycotina</taxon>
        <taxon>Agaricomycetes</taxon>
        <taxon>Sistotremastrales</taxon>
        <taxon>Sistotremastraceae</taxon>
        <taxon>Sistotremastrum</taxon>
    </lineage>
</organism>
<evidence type="ECO:0000256" key="1">
    <source>
        <dbReference type="SAM" id="MobiDB-lite"/>
    </source>
</evidence>
<feature type="region of interest" description="Disordered" evidence="1">
    <location>
        <begin position="67"/>
        <end position="204"/>
    </location>
</feature>
<sequence length="405" mass="45906">MPPRIEWPTEKTLRATFAGYATRGITDREEQIDLFLQDYGHLSASRRSVLDLIRSLESGNGRVLETIRGRDEKLGRTNAASGSGSSRKARSSPNTNTTERHIRGRRGGAGDPVTDEEEEDEDDEIEDEDEEEEKTGGDGRVDGPSSASSNRVAKKESEKDVSRDRDGEKLHREKERRQEAEIERLRAKVDDLRKSLEDTEKNSEDRKIQHYKDIQTWSDKNLVLEQEISMLTEEVSQTKTQLEEIRGHHQRHEKELARAFEDILFWRNAASTKDEELSQLRQSERKAQIDLERLRSECDMYRRLIEERNDTSAKYSRVLQLLESLGRPIGTADVLPAAAPDLSVTAASHTLSRFDSFMPVEQASSTNHAVIQSPASPNATSRLLRHSSPHDPEDAGGSRKRPRAS</sequence>
<dbReference type="AlphaFoldDB" id="A0A166EBU6"/>
<feature type="region of interest" description="Disordered" evidence="1">
    <location>
        <begin position="362"/>
        <end position="405"/>
    </location>
</feature>
<dbReference type="EMBL" id="KV428046">
    <property type="protein sequence ID" value="KZT39419.1"/>
    <property type="molecule type" value="Genomic_DNA"/>
</dbReference>
<evidence type="ECO:0000313" key="2">
    <source>
        <dbReference type="EMBL" id="KZT39419.1"/>
    </source>
</evidence>
<reference evidence="2 3" key="1">
    <citation type="journal article" date="2016" name="Mol. Biol. Evol.">
        <title>Comparative Genomics of Early-Diverging Mushroom-Forming Fungi Provides Insights into the Origins of Lignocellulose Decay Capabilities.</title>
        <authorList>
            <person name="Nagy L.G."/>
            <person name="Riley R."/>
            <person name="Tritt A."/>
            <person name="Adam C."/>
            <person name="Daum C."/>
            <person name="Floudas D."/>
            <person name="Sun H."/>
            <person name="Yadav J.S."/>
            <person name="Pangilinan J."/>
            <person name="Larsson K.H."/>
            <person name="Matsuura K."/>
            <person name="Barry K."/>
            <person name="Labutti K."/>
            <person name="Kuo R."/>
            <person name="Ohm R.A."/>
            <person name="Bhattacharya S.S."/>
            <person name="Shirouzu T."/>
            <person name="Yoshinaga Y."/>
            <person name="Martin F.M."/>
            <person name="Grigoriev I.V."/>
            <person name="Hibbett D.S."/>
        </authorList>
    </citation>
    <scope>NUCLEOTIDE SEQUENCE [LARGE SCALE GENOMIC DNA]</scope>
    <source>
        <strain evidence="2 3">HHB10207 ss-3</strain>
    </source>
</reference>
<protein>
    <submittedName>
        <fullName evidence="2">Uncharacterized protein</fullName>
    </submittedName>
</protein>
<evidence type="ECO:0000313" key="3">
    <source>
        <dbReference type="Proteomes" id="UP000076798"/>
    </source>
</evidence>
<dbReference type="Proteomes" id="UP000076798">
    <property type="component" value="Unassembled WGS sequence"/>
</dbReference>
<feature type="compositionally biased region" description="Acidic residues" evidence="1">
    <location>
        <begin position="113"/>
        <end position="133"/>
    </location>
</feature>
<keyword evidence="3" id="KW-1185">Reference proteome</keyword>
<name>A0A166EBU6_9AGAM</name>
<gene>
    <name evidence="2" type="ORF">SISSUDRAFT_1045584</name>
</gene>
<proteinExistence type="predicted"/>
<feature type="compositionally biased region" description="Polar residues" evidence="1">
    <location>
        <begin position="362"/>
        <end position="381"/>
    </location>
</feature>
<accession>A0A166EBU6</accession>